<evidence type="ECO:0000313" key="4">
    <source>
        <dbReference type="Proteomes" id="UP001152797"/>
    </source>
</evidence>
<dbReference type="AlphaFoldDB" id="A0A9P1BJT2"/>
<dbReference type="EMBL" id="CAMXCT010000095">
    <property type="protein sequence ID" value="CAI3973748.1"/>
    <property type="molecule type" value="Genomic_DNA"/>
</dbReference>
<reference evidence="2" key="1">
    <citation type="submission" date="2022-10" db="EMBL/GenBank/DDBJ databases">
        <authorList>
            <person name="Chen Y."/>
            <person name="Dougan E. K."/>
            <person name="Chan C."/>
            <person name="Rhodes N."/>
            <person name="Thang M."/>
        </authorList>
    </citation>
    <scope>NUCLEOTIDE SEQUENCE</scope>
</reference>
<proteinExistence type="predicted"/>
<gene>
    <name evidence="2" type="ORF">C1SCF055_LOCUS2212</name>
</gene>
<accession>A0A9P1BJT2</accession>
<reference evidence="3 4" key="2">
    <citation type="submission" date="2024-05" db="EMBL/GenBank/DDBJ databases">
        <authorList>
            <person name="Chen Y."/>
            <person name="Shah S."/>
            <person name="Dougan E. K."/>
            <person name="Thang M."/>
            <person name="Chan C."/>
        </authorList>
    </citation>
    <scope>NUCLEOTIDE SEQUENCE [LARGE SCALE GENOMIC DNA]</scope>
</reference>
<keyword evidence="1" id="KW-0812">Transmembrane</keyword>
<evidence type="ECO:0000313" key="3">
    <source>
        <dbReference type="EMBL" id="CAL4761060.1"/>
    </source>
</evidence>
<feature type="transmembrane region" description="Helical" evidence="1">
    <location>
        <begin position="107"/>
        <end position="123"/>
    </location>
</feature>
<dbReference type="EMBL" id="CAMXCT020000095">
    <property type="protein sequence ID" value="CAL1127123.1"/>
    <property type="molecule type" value="Genomic_DNA"/>
</dbReference>
<evidence type="ECO:0000313" key="2">
    <source>
        <dbReference type="EMBL" id="CAI3973748.1"/>
    </source>
</evidence>
<organism evidence="2">
    <name type="scientific">Cladocopium goreaui</name>
    <dbReference type="NCBI Taxonomy" id="2562237"/>
    <lineage>
        <taxon>Eukaryota</taxon>
        <taxon>Sar</taxon>
        <taxon>Alveolata</taxon>
        <taxon>Dinophyceae</taxon>
        <taxon>Suessiales</taxon>
        <taxon>Symbiodiniaceae</taxon>
        <taxon>Cladocopium</taxon>
    </lineage>
</organism>
<dbReference type="Proteomes" id="UP001152797">
    <property type="component" value="Unassembled WGS sequence"/>
</dbReference>
<sequence>MMAQMLMERSILEEETDRVMQGAKQLFCKYAKCENVWMEVCTKVAAAALVSVVAVDNLWLCVAITLGMALVIGLAQPFAQSQMNVLQSSCFACLALAAVGFRHHMALARLALAVPFVLLVLQLRRPDSQEMLALRLQQELEAKIHEGPVEVSAEQFT</sequence>
<keyword evidence="4" id="KW-1185">Reference proteome</keyword>
<keyword evidence="1" id="KW-1133">Transmembrane helix</keyword>
<dbReference type="EMBL" id="CAMXCT030000095">
    <property type="protein sequence ID" value="CAL4761060.1"/>
    <property type="molecule type" value="Genomic_DNA"/>
</dbReference>
<keyword evidence="1" id="KW-0472">Membrane</keyword>
<evidence type="ECO:0000256" key="1">
    <source>
        <dbReference type="SAM" id="Phobius"/>
    </source>
</evidence>
<keyword evidence="3" id="KW-0418">Kinase</keyword>
<name>A0A9P1BJT2_9DINO</name>
<protein>
    <submittedName>
        <fullName evidence="3">LRR receptor-like serine/threonine-protein kinase FLS2</fullName>
    </submittedName>
</protein>
<comment type="caution">
    <text evidence="2">The sequence shown here is derived from an EMBL/GenBank/DDBJ whole genome shotgun (WGS) entry which is preliminary data.</text>
</comment>
<keyword evidence="3" id="KW-0675">Receptor</keyword>
<feature type="transmembrane region" description="Helical" evidence="1">
    <location>
        <begin position="44"/>
        <end position="72"/>
    </location>
</feature>
<dbReference type="OrthoDB" id="10489523at2759"/>
<keyword evidence="3" id="KW-0808">Transferase</keyword>
<dbReference type="GO" id="GO:0016301">
    <property type="term" value="F:kinase activity"/>
    <property type="evidence" value="ECO:0007669"/>
    <property type="project" value="UniProtKB-KW"/>
</dbReference>